<evidence type="ECO:0000256" key="5">
    <source>
        <dbReference type="ARBA" id="ARBA00022741"/>
    </source>
</evidence>
<dbReference type="GO" id="GO:0004674">
    <property type="term" value="F:protein serine/threonine kinase activity"/>
    <property type="evidence" value="ECO:0007669"/>
    <property type="project" value="UniProtKB-KW"/>
</dbReference>
<dbReference type="PANTHER" id="PTHR22984:SF11">
    <property type="entry name" value="AURORA KINASE-RELATED"/>
    <property type="match status" value="1"/>
</dbReference>
<comment type="caution">
    <text evidence="12">The sequence shown here is derived from an EMBL/GenBank/DDBJ whole genome shotgun (WGS) entry which is preliminary data.</text>
</comment>
<dbReference type="InterPro" id="IPR000719">
    <property type="entry name" value="Prot_kinase_dom"/>
</dbReference>
<keyword evidence="6" id="KW-0418">Kinase</keyword>
<name>A0A5A9N0L7_9TELE</name>
<keyword evidence="4" id="KW-0808">Transferase</keyword>
<feature type="region of interest" description="Disordered" evidence="10">
    <location>
        <begin position="1"/>
        <end position="64"/>
    </location>
</feature>
<reference evidence="12 13" key="1">
    <citation type="journal article" date="2019" name="Mol. Ecol. Resour.">
        <title>Chromosome-level genome assembly of Triplophysa tibetana, a fish adapted to the harsh high-altitude environment of the Tibetan Plateau.</title>
        <authorList>
            <person name="Yang X."/>
            <person name="Liu H."/>
            <person name="Ma Z."/>
            <person name="Zou Y."/>
            <person name="Zou M."/>
            <person name="Mao Y."/>
            <person name="Li X."/>
            <person name="Wang H."/>
            <person name="Chen T."/>
            <person name="Wang W."/>
            <person name="Yang R."/>
        </authorList>
    </citation>
    <scope>NUCLEOTIDE SEQUENCE [LARGE SCALE GENOMIC DNA]</scope>
    <source>
        <strain evidence="12">TTIB1903HZAU</strain>
        <tissue evidence="12">Muscle</tissue>
    </source>
</reference>
<evidence type="ECO:0000256" key="4">
    <source>
        <dbReference type="ARBA" id="ARBA00022679"/>
    </source>
</evidence>
<dbReference type="GO" id="GO:0005524">
    <property type="term" value="F:ATP binding"/>
    <property type="evidence" value="ECO:0007669"/>
    <property type="project" value="UniProtKB-KW"/>
</dbReference>
<dbReference type="PANTHER" id="PTHR22984">
    <property type="entry name" value="SERINE/THREONINE-PROTEIN KINASE PIM"/>
    <property type="match status" value="1"/>
</dbReference>
<dbReference type="InterPro" id="IPR051138">
    <property type="entry name" value="PIM_Ser/Thr_kinase"/>
</dbReference>
<dbReference type="GO" id="GO:0043066">
    <property type="term" value="P:negative regulation of apoptotic process"/>
    <property type="evidence" value="ECO:0007669"/>
    <property type="project" value="TreeGrafter"/>
</dbReference>
<keyword evidence="7" id="KW-0067">ATP-binding</keyword>
<dbReference type="GO" id="GO:0007346">
    <property type="term" value="P:regulation of mitotic cell cycle"/>
    <property type="evidence" value="ECO:0007669"/>
    <property type="project" value="TreeGrafter"/>
</dbReference>
<dbReference type="InterPro" id="IPR011009">
    <property type="entry name" value="Kinase-like_dom_sf"/>
</dbReference>
<dbReference type="GO" id="GO:0005737">
    <property type="term" value="C:cytoplasm"/>
    <property type="evidence" value="ECO:0007669"/>
    <property type="project" value="TreeGrafter"/>
</dbReference>
<comment type="catalytic activity">
    <reaction evidence="9">
        <text>L-seryl-[protein] + ATP = O-phospho-L-seryl-[protein] + ADP + H(+)</text>
        <dbReference type="Rhea" id="RHEA:17989"/>
        <dbReference type="Rhea" id="RHEA-COMP:9863"/>
        <dbReference type="Rhea" id="RHEA-COMP:11604"/>
        <dbReference type="ChEBI" id="CHEBI:15378"/>
        <dbReference type="ChEBI" id="CHEBI:29999"/>
        <dbReference type="ChEBI" id="CHEBI:30616"/>
        <dbReference type="ChEBI" id="CHEBI:83421"/>
        <dbReference type="ChEBI" id="CHEBI:456216"/>
        <dbReference type="EC" id="2.7.11.1"/>
    </reaction>
</comment>
<dbReference type="AlphaFoldDB" id="A0A5A9N0L7"/>
<organism evidence="12 13">
    <name type="scientific">Triplophysa tibetana</name>
    <dbReference type="NCBI Taxonomy" id="1572043"/>
    <lineage>
        <taxon>Eukaryota</taxon>
        <taxon>Metazoa</taxon>
        <taxon>Chordata</taxon>
        <taxon>Craniata</taxon>
        <taxon>Vertebrata</taxon>
        <taxon>Euteleostomi</taxon>
        <taxon>Actinopterygii</taxon>
        <taxon>Neopterygii</taxon>
        <taxon>Teleostei</taxon>
        <taxon>Ostariophysi</taxon>
        <taxon>Cypriniformes</taxon>
        <taxon>Nemacheilidae</taxon>
        <taxon>Triplophysa</taxon>
    </lineage>
</organism>
<comment type="similarity">
    <text evidence="1">Belongs to the protein kinase superfamily. CAMK Ser/Thr protein kinase family. PIM subfamily.</text>
</comment>
<evidence type="ECO:0000313" key="12">
    <source>
        <dbReference type="EMBL" id="KAA0702705.1"/>
    </source>
</evidence>
<evidence type="ECO:0000256" key="10">
    <source>
        <dbReference type="SAM" id="MobiDB-lite"/>
    </source>
</evidence>
<evidence type="ECO:0000256" key="9">
    <source>
        <dbReference type="ARBA" id="ARBA00048679"/>
    </source>
</evidence>
<accession>A0A5A9N0L7</accession>
<dbReference type="Gene3D" id="3.30.200.20">
    <property type="entry name" value="Phosphorylase Kinase, domain 1"/>
    <property type="match status" value="1"/>
</dbReference>
<dbReference type="EMBL" id="SOYY01000024">
    <property type="protein sequence ID" value="KAA0702705.1"/>
    <property type="molecule type" value="Genomic_DNA"/>
</dbReference>
<dbReference type="Proteomes" id="UP000324632">
    <property type="component" value="Chromosome 24"/>
</dbReference>
<protein>
    <recommendedName>
        <fullName evidence="2">non-specific serine/threonine protein kinase</fullName>
        <ecNumber evidence="2">2.7.11.1</ecNumber>
    </recommendedName>
</protein>
<evidence type="ECO:0000256" key="7">
    <source>
        <dbReference type="ARBA" id="ARBA00022840"/>
    </source>
</evidence>
<comment type="catalytic activity">
    <reaction evidence="8">
        <text>L-threonyl-[protein] + ATP = O-phospho-L-threonyl-[protein] + ADP + H(+)</text>
        <dbReference type="Rhea" id="RHEA:46608"/>
        <dbReference type="Rhea" id="RHEA-COMP:11060"/>
        <dbReference type="Rhea" id="RHEA-COMP:11605"/>
        <dbReference type="ChEBI" id="CHEBI:15378"/>
        <dbReference type="ChEBI" id="CHEBI:30013"/>
        <dbReference type="ChEBI" id="CHEBI:30616"/>
        <dbReference type="ChEBI" id="CHEBI:61977"/>
        <dbReference type="ChEBI" id="CHEBI:456216"/>
        <dbReference type="EC" id="2.7.11.1"/>
    </reaction>
</comment>
<evidence type="ECO:0000313" key="13">
    <source>
        <dbReference type="Proteomes" id="UP000324632"/>
    </source>
</evidence>
<evidence type="ECO:0000256" key="8">
    <source>
        <dbReference type="ARBA" id="ARBA00047899"/>
    </source>
</evidence>
<feature type="compositionally biased region" description="Basic and acidic residues" evidence="10">
    <location>
        <begin position="47"/>
        <end position="64"/>
    </location>
</feature>
<evidence type="ECO:0000256" key="1">
    <source>
        <dbReference type="ARBA" id="ARBA00005505"/>
    </source>
</evidence>
<keyword evidence="5" id="KW-0547">Nucleotide-binding</keyword>
<keyword evidence="3" id="KW-0723">Serine/threonine-protein kinase</keyword>
<dbReference type="PROSITE" id="PS50011">
    <property type="entry name" value="PROTEIN_KINASE_DOM"/>
    <property type="match status" value="1"/>
</dbReference>
<proteinExistence type="inferred from homology"/>
<sequence length="248" mass="27973">MTAGVSDVQQTPDREQIRSQLSCVSGPSALAADSNAKETEGASFQDNVKDEPQEQRPNETDERTLLAAKPSDREFKSVYERKLALGSGSYGEVEVAIRKSDGRKVAAPFYRIEQQFAPYVPKDSCSNLDKNVAVKSIKRRKNDITITIAGYPKPLMTEVAMMAKLKQLPTSPYVIEMFEWFDYPDKIEIVMEYPAPCVELKTLISLRSLTEQKSRVVIGEVLDLYSTLTPDVHQMFFTIVHDRRDVTK</sequence>
<dbReference type="EC" id="2.7.11.1" evidence="2"/>
<evidence type="ECO:0000256" key="3">
    <source>
        <dbReference type="ARBA" id="ARBA00022527"/>
    </source>
</evidence>
<evidence type="ECO:0000256" key="2">
    <source>
        <dbReference type="ARBA" id="ARBA00012513"/>
    </source>
</evidence>
<evidence type="ECO:0000256" key="6">
    <source>
        <dbReference type="ARBA" id="ARBA00022777"/>
    </source>
</evidence>
<evidence type="ECO:0000259" key="11">
    <source>
        <dbReference type="PROSITE" id="PS50011"/>
    </source>
</evidence>
<dbReference type="SUPFAM" id="SSF56112">
    <property type="entry name" value="Protein kinase-like (PK-like)"/>
    <property type="match status" value="1"/>
</dbReference>
<feature type="domain" description="Protein kinase" evidence="11">
    <location>
        <begin position="79"/>
        <end position="248"/>
    </location>
</feature>
<keyword evidence="13" id="KW-1185">Reference proteome</keyword>
<gene>
    <name evidence="12" type="ORF">E1301_Tti011209</name>
</gene>